<evidence type="ECO:0000313" key="2">
    <source>
        <dbReference type="EMBL" id="MBW0586184.1"/>
    </source>
</evidence>
<accession>A0A9Q3KSC2</accession>
<name>A0A9Q3KSC2_9BASI</name>
<dbReference type="EMBL" id="AVOT02123155">
    <property type="protein sequence ID" value="MBW0586184.1"/>
    <property type="molecule type" value="Genomic_DNA"/>
</dbReference>
<organism evidence="2 3">
    <name type="scientific">Austropuccinia psidii MF-1</name>
    <dbReference type="NCBI Taxonomy" id="1389203"/>
    <lineage>
        <taxon>Eukaryota</taxon>
        <taxon>Fungi</taxon>
        <taxon>Dikarya</taxon>
        <taxon>Basidiomycota</taxon>
        <taxon>Pucciniomycotina</taxon>
        <taxon>Pucciniomycetes</taxon>
        <taxon>Pucciniales</taxon>
        <taxon>Sphaerophragmiaceae</taxon>
        <taxon>Austropuccinia</taxon>
    </lineage>
</organism>
<comment type="caution">
    <text evidence="2">The sequence shown here is derived from an EMBL/GenBank/DDBJ whole genome shotgun (WGS) entry which is preliminary data.</text>
</comment>
<gene>
    <name evidence="2" type="ORF">O181_125899</name>
</gene>
<sequence length="224" mass="26065">MDTVVDGKTLREIIQTLPFTFQFSRNLEQEDWIDMDQVLQLYQLLKDIFQWSMENKRFNLAFHWAELGASFQKICLKVISFKDLMVITKGWNPIRKRTAEPDRAYSDSLELTRSRPTQLSSGFTPLRHQQIIVQESPLFTIPGSFQEKTRMQGKKQDFFQPKPERVRPNDPEAVGHGERCTQEPEIALNTSRINSSINRNITPTQNEHNVVTPESNLNSDALWL</sequence>
<dbReference type="AlphaFoldDB" id="A0A9Q3KSC2"/>
<evidence type="ECO:0000313" key="3">
    <source>
        <dbReference type="Proteomes" id="UP000765509"/>
    </source>
</evidence>
<feature type="region of interest" description="Disordered" evidence="1">
    <location>
        <begin position="154"/>
        <end position="179"/>
    </location>
</feature>
<dbReference type="Proteomes" id="UP000765509">
    <property type="component" value="Unassembled WGS sequence"/>
</dbReference>
<protein>
    <submittedName>
        <fullName evidence="2">Uncharacterized protein</fullName>
    </submittedName>
</protein>
<evidence type="ECO:0000256" key="1">
    <source>
        <dbReference type="SAM" id="MobiDB-lite"/>
    </source>
</evidence>
<proteinExistence type="predicted"/>
<keyword evidence="3" id="KW-1185">Reference proteome</keyword>
<reference evidence="2" key="1">
    <citation type="submission" date="2021-03" db="EMBL/GenBank/DDBJ databases">
        <title>Draft genome sequence of rust myrtle Austropuccinia psidii MF-1, a brazilian biotype.</title>
        <authorList>
            <person name="Quecine M.C."/>
            <person name="Pachon D.M.R."/>
            <person name="Bonatelli M.L."/>
            <person name="Correr F.H."/>
            <person name="Franceschini L.M."/>
            <person name="Leite T.F."/>
            <person name="Margarido G.R.A."/>
            <person name="Almeida C.A."/>
            <person name="Ferrarezi J.A."/>
            <person name="Labate C.A."/>
        </authorList>
    </citation>
    <scope>NUCLEOTIDE SEQUENCE</scope>
    <source>
        <strain evidence="2">MF-1</strain>
    </source>
</reference>